<dbReference type="Proteomes" id="UP001206128">
    <property type="component" value="Unassembled WGS sequence"/>
</dbReference>
<sequence>MPTERIAVGVVESSPLYRTAVVRLLNEEPGVEVDAVAESVARFAACRRRPGSVVVVDPSLPGVRDSAAVLALTGMGHRVLVLSAWTGRAEVHGALAAGARGYLSKHADGVEIVRAVHEIAAGNRYLSSSIANAVLDVPGRRGGGSLPELSDREREVLGRLALGERDQDIACALAISVRTVRSYLDRVRDKTGLRRRPELTRYAIEHGVVADERACGGDRVSA</sequence>
<dbReference type="CDD" id="cd06170">
    <property type="entry name" value="LuxR_C_like"/>
    <property type="match status" value="1"/>
</dbReference>
<evidence type="ECO:0000256" key="1">
    <source>
        <dbReference type="ARBA" id="ARBA00022553"/>
    </source>
</evidence>
<name>A0AAE3KLA6_9PSEU</name>
<evidence type="ECO:0000259" key="7">
    <source>
        <dbReference type="PROSITE" id="PS50110"/>
    </source>
</evidence>
<dbReference type="InterPro" id="IPR036388">
    <property type="entry name" value="WH-like_DNA-bd_sf"/>
</dbReference>
<dbReference type="SMART" id="SM00421">
    <property type="entry name" value="HTH_LUXR"/>
    <property type="match status" value="1"/>
</dbReference>
<evidence type="ECO:0000259" key="6">
    <source>
        <dbReference type="PROSITE" id="PS50043"/>
    </source>
</evidence>
<keyword evidence="1 5" id="KW-0597">Phosphoprotein</keyword>
<dbReference type="Pfam" id="PF00072">
    <property type="entry name" value="Response_reg"/>
    <property type="match status" value="1"/>
</dbReference>
<feature type="domain" description="Response regulatory" evidence="7">
    <location>
        <begin position="7"/>
        <end position="120"/>
    </location>
</feature>
<evidence type="ECO:0000256" key="5">
    <source>
        <dbReference type="PROSITE-ProRule" id="PRU00169"/>
    </source>
</evidence>
<dbReference type="InterPro" id="IPR016032">
    <property type="entry name" value="Sig_transdc_resp-reg_C-effctor"/>
</dbReference>
<dbReference type="AlphaFoldDB" id="A0AAE3KLA6"/>
<dbReference type="GO" id="GO:0006355">
    <property type="term" value="P:regulation of DNA-templated transcription"/>
    <property type="evidence" value="ECO:0007669"/>
    <property type="project" value="InterPro"/>
</dbReference>
<dbReference type="InterPro" id="IPR001789">
    <property type="entry name" value="Sig_transdc_resp-reg_receiver"/>
</dbReference>
<dbReference type="GO" id="GO:0003677">
    <property type="term" value="F:DNA binding"/>
    <property type="evidence" value="ECO:0007669"/>
    <property type="project" value="UniProtKB-KW"/>
</dbReference>
<feature type="modified residue" description="4-aspartylphosphate" evidence="5">
    <location>
        <position position="57"/>
    </location>
</feature>
<dbReference type="InterPro" id="IPR011006">
    <property type="entry name" value="CheY-like_superfamily"/>
</dbReference>
<feature type="domain" description="HTH luxR-type" evidence="6">
    <location>
        <begin position="142"/>
        <end position="207"/>
    </location>
</feature>
<accession>A0AAE3KLA6</accession>
<dbReference type="Gene3D" id="1.10.10.10">
    <property type="entry name" value="Winged helix-like DNA-binding domain superfamily/Winged helix DNA-binding domain"/>
    <property type="match status" value="1"/>
</dbReference>
<comment type="caution">
    <text evidence="8">The sequence shown here is derived from an EMBL/GenBank/DDBJ whole genome shotgun (WGS) entry which is preliminary data.</text>
</comment>
<dbReference type="EMBL" id="JAMTCK010000025">
    <property type="protein sequence ID" value="MCP2170149.1"/>
    <property type="molecule type" value="Genomic_DNA"/>
</dbReference>
<dbReference type="Pfam" id="PF00196">
    <property type="entry name" value="GerE"/>
    <property type="match status" value="1"/>
</dbReference>
<dbReference type="PANTHER" id="PTHR43214:SF41">
    <property type="entry name" value="NITRATE_NITRITE RESPONSE REGULATOR PROTEIN NARP"/>
    <property type="match status" value="1"/>
</dbReference>
<protein>
    <submittedName>
        <fullName evidence="8">DNA-binding response regulator, NarL/FixJ family, contains REC and HTH domains</fullName>
    </submittedName>
</protein>
<evidence type="ECO:0000256" key="4">
    <source>
        <dbReference type="ARBA" id="ARBA00023163"/>
    </source>
</evidence>
<evidence type="ECO:0000313" key="9">
    <source>
        <dbReference type="Proteomes" id="UP001206128"/>
    </source>
</evidence>
<dbReference type="Gene3D" id="3.40.50.2300">
    <property type="match status" value="1"/>
</dbReference>
<dbReference type="SMART" id="SM00448">
    <property type="entry name" value="REC"/>
    <property type="match status" value="1"/>
</dbReference>
<keyword evidence="9" id="KW-1185">Reference proteome</keyword>
<reference evidence="8" key="1">
    <citation type="submission" date="2022-06" db="EMBL/GenBank/DDBJ databases">
        <title>Genomic Encyclopedia of Archaeal and Bacterial Type Strains, Phase II (KMG-II): from individual species to whole genera.</title>
        <authorList>
            <person name="Goeker M."/>
        </authorList>
    </citation>
    <scope>NUCLEOTIDE SEQUENCE</scope>
    <source>
        <strain evidence="8">DSM 43935</strain>
    </source>
</reference>
<dbReference type="PRINTS" id="PR00038">
    <property type="entry name" value="HTHLUXR"/>
</dbReference>
<dbReference type="PROSITE" id="PS50110">
    <property type="entry name" value="RESPONSE_REGULATORY"/>
    <property type="match status" value="1"/>
</dbReference>
<dbReference type="SUPFAM" id="SSF46894">
    <property type="entry name" value="C-terminal effector domain of the bipartite response regulators"/>
    <property type="match status" value="1"/>
</dbReference>
<evidence type="ECO:0000256" key="2">
    <source>
        <dbReference type="ARBA" id="ARBA00023015"/>
    </source>
</evidence>
<dbReference type="SUPFAM" id="SSF52172">
    <property type="entry name" value="CheY-like"/>
    <property type="match status" value="1"/>
</dbReference>
<dbReference type="PROSITE" id="PS50043">
    <property type="entry name" value="HTH_LUXR_2"/>
    <property type="match status" value="1"/>
</dbReference>
<keyword evidence="3 8" id="KW-0238">DNA-binding</keyword>
<dbReference type="InterPro" id="IPR000792">
    <property type="entry name" value="Tscrpt_reg_LuxR_C"/>
</dbReference>
<dbReference type="RefSeq" id="WP_253780026.1">
    <property type="nucleotide sequence ID" value="NZ_JAMTCK010000025.1"/>
</dbReference>
<dbReference type="GO" id="GO:0000160">
    <property type="term" value="P:phosphorelay signal transduction system"/>
    <property type="evidence" value="ECO:0007669"/>
    <property type="project" value="InterPro"/>
</dbReference>
<organism evidence="8 9">
    <name type="scientific">Goodfellowiella coeruleoviolacea</name>
    <dbReference type="NCBI Taxonomy" id="334858"/>
    <lineage>
        <taxon>Bacteria</taxon>
        <taxon>Bacillati</taxon>
        <taxon>Actinomycetota</taxon>
        <taxon>Actinomycetes</taxon>
        <taxon>Pseudonocardiales</taxon>
        <taxon>Pseudonocardiaceae</taxon>
        <taxon>Goodfellowiella</taxon>
    </lineage>
</organism>
<dbReference type="InterPro" id="IPR058245">
    <property type="entry name" value="NreC/VraR/RcsB-like_REC"/>
</dbReference>
<evidence type="ECO:0000256" key="3">
    <source>
        <dbReference type="ARBA" id="ARBA00023125"/>
    </source>
</evidence>
<keyword evidence="4" id="KW-0804">Transcription</keyword>
<dbReference type="PANTHER" id="PTHR43214">
    <property type="entry name" value="TWO-COMPONENT RESPONSE REGULATOR"/>
    <property type="match status" value="1"/>
</dbReference>
<keyword evidence="2" id="KW-0805">Transcription regulation</keyword>
<dbReference type="CDD" id="cd17535">
    <property type="entry name" value="REC_NarL-like"/>
    <property type="match status" value="1"/>
</dbReference>
<proteinExistence type="predicted"/>
<evidence type="ECO:0000313" key="8">
    <source>
        <dbReference type="EMBL" id="MCP2170149.1"/>
    </source>
</evidence>
<gene>
    <name evidence="8" type="ORF">LX83_007040</name>
</gene>
<dbReference type="InterPro" id="IPR039420">
    <property type="entry name" value="WalR-like"/>
</dbReference>